<sequence length="198" mass="21129">MSGCVHLAFAVSPAPGPSLAKSPLGGSGPAARQPLEELCFNPLAVELRTVKNEMERGFNLCCPDCRHVHFVVAEEIVEQLPYAYSGHRQPASARIQFSGAFARLFTPQTCRRVTPLIAALLAFTAGLAVGVHPLVSGWLALMVGMGGGLWISRALVEPLLRLVMAERMPIFLIPCPHCQQTAAVATDGKAFFLGAPGR</sequence>
<keyword evidence="1" id="KW-0472">Membrane</keyword>
<feature type="transmembrane region" description="Helical" evidence="1">
    <location>
        <begin position="113"/>
        <end position="131"/>
    </location>
</feature>
<proteinExistence type="predicted"/>
<name>A0A0P6X3Z2_9CHLR</name>
<dbReference type="EMBL" id="LGCL01000033">
    <property type="protein sequence ID" value="KPL74137.1"/>
    <property type="molecule type" value="Genomic_DNA"/>
</dbReference>
<organism evidence="2 3">
    <name type="scientific">Ornatilinea apprima</name>
    <dbReference type="NCBI Taxonomy" id="1134406"/>
    <lineage>
        <taxon>Bacteria</taxon>
        <taxon>Bacillati</taxon>
        <taxon>Chloroflexota</taxon>
        <taxon>Anaerolineae</taxon>
        <taxon>Anaerolineales</taxon>
        <taxon>Anaerolineaceae</taxon>
        <taxon>Ornatilinea</taxon>
    </lineage>
</organism>
<dbReference type="Proteomes" id="UP000050417">
    <property type="component" value="Unassembled WGS sequence"/>
</dbReference>
<protein>
    <submittedName>
        <fullName evidence="2">Uncharacterized protein</fullName>
    </submittedName>
</protein>
<keyword evidence="3" id="KW-1185">Reference proteome</keyword>
<dbReference type="OrthoDB" id="8116969at2"/>
<dbReference type="RefSeq" id="WP_075063676.1">
    <property type="nucleotide sequence ID" value="NZ_LGCL01000033.1"/>
</dbReference>
<accession>A0A0P6X3Z2</accession>
<evidence type="ECO:0000256" key="1">
    <source>
        <dbReference type="SAM" id="Phobius"/>
    </source>
</evidence>
<evidence type="ECO:0000313" key="3">
    <source>
        <dbReference type="Proteomes" id="UP000050417"/>
    </source>
</evidence>
<keyword evidence="1" id="KW-1133">Transmembrane helix</keyword>
<reference evidence="2 3" key="1">
    <citation type="submission" date="2015-07" db="EMBL/GenBank/DDBJ databases">
        <title>Genome sequence of Ornatilinea apprima DSM 23815.</title>
        <authorList>
            <person name="Hemp J."/>
            <person name="Ward L.M."/>
            <person name="Pace L.A."/>
            <person name="Fischer W.W."/>
        </authorList>
    </citation>
    <scope>NUCLEOTIDE SEQUENCE [LARGE SCALE GENOMIC DNA]</scope>
    <source>
        <strain evidence="2 3">P3M-1</strain>
    </source>
</reference>
<evidence type="ECO:0000313" key="2">
    <source>
        <dbReference type="EMBL" id="KPL74137.1"/>
    </source>
</evidence>
<dbReference type="AlphaFoldDB" id="A0A0P6X3Z2"/>
<comment type="caution">
    <text evidence="2">The sequence shown here is derived from an EMBL/GenBank/DDBJ whole genome shotgun (WGS) entry which is preliminary data.</text>
</comment>
<keyword evidence="1" id="KW-0812">Transmembrane</keyword>
<gene>
    <name evidence="2" type="ORF">ADN00_14145</name>
</gene>